<sequence>MHPSRSRRPARSAAAALFACGLLASCAANPGPPPLVEPDEPRVSTTTPAPAEPRTDRTQVQVGVDPVRGGFNPHLAADDSATVQAIADLTLPSAYTAGKRDDDLLVAVSTLPTSPAAQTVRYVIAPEAQWSDGTPISGADFVYLWRGMVSTPGTLNPAGYRAIASIRVSGHGGRVVDVDFERPVAQRHELFAHLLPSHLFAPDASDFAYALRHTVPASAGRFLMDDVGRARGSIVLNRNDRYWGKHPAGVDILTLTAARDTTQTADQLRSGQLAFADVTPQETTTEVFGLVPGVEVGEESSSRMLGVVVSATSGLDQTLREEVRSLIDVPLLAHIAARRSTNLAVAPNDYAPGEKAVPGLNARTTPLRVGADAMDPAAAAAARTLVDTLNGAGVEAKLVSTDVTTLAGRSLPKNEVDLAVVWQNDAAALTALAGRVACPPTTLRAGNLSGLCTVGNQALAERILAGGVGLREARGLVADAETRAAVWVPIMRETRLTANTGHWPGGVKDAARWRPADTVKPTTTKENP</sequence>
<dbReference type="Gene3D" id="3.90.76.10">
    <property type="entry name" value="Dipeptide-binding Protein, Domain 1"/>
    <property type="match status" value="1"/>
</dbReference>
<keyword evidence="2" id="KW-0732">Signal</keyword>
<evidence type="ECO:0000313" key="5">
    <source>
        <dbReference type="EMBL" id="QNP91024.1"/>
    </source>
</evidence>
<dbReference type="KEGG" id="cluj:IAU68_04495"/>
<feature type="region of interest" description="Disordered" evidence="1">
    <location>
        <begin position="29"/>
        <end position="56"/>
    </location>
</feature>
<dbReference type="Pfam" id="PF00496">
    <property type="entry name" value="SBP_bac_5"/>
    <property type="match status" value="1"/>
</dbReference>
<dbReference type="EMBL" id="JACMYE010000003">
    <property type="protein sequence ID" value="MBC3178479.1"/>
    <property type="molecule type" value="Genomic_DNA"/>
</dbReference>
<dbReference type="CDD" id="cd08501">
    <property type="entry name" value="PBP2_Lpqw"/>
    <property type="match status" value="1"/>
</dbReference>
<dbReference type="Proteomes" id="UP000516235">
    <property type="component" value="Chromosome"/>
</dbReference>
<protein>
    <submittedName>
        <fullName evidence="5">ABC transporter family substrate-binding protein</fullName>
    </submittedName>
</protein>
<dbReference type="SUPFAM" id="SSF53850">
    <property type="entry name" value="Periplasmic binding protein-like II"/>
    <property type="match status" value="1"/>
</dbReference>
<gene>
    <name evidence="4" type="ORF">H7348_04000</name>
    <name evidence="5" type="ORF">IAU68_04495</name>
</gene>
<dbReference type="InterPro" id="IPR000914">
    <property type="entry name" value="SBP_5_dom"/>
</dbReference>
<feature type="domain" description="Solute-binding protein family 5" evidence="3">
    <location>
        <begin position="113"/>
        <end position="336"/>
    </location>
</feature>
<dbReference type="Gene3D" id="3.10.105.10">
    <property type="entry name" value="Dipeptide-binding Protein, Domain 3"/>
    <property type="match status" value="1"/>
</dbReference>
<evidence type="ECO:0000313" key="7">
    <source>
        <dbReference type="Proteomes" id="UP000642876"/>
    </source>
</evidence>
<dbReference type="AlphaFoldDB" id="A0A7H0K158"/>
<keyword evidence="7" id="KW-1185">Reference proteome</keyword>
<reference evidence="6 7" key="1">
    <citation type="submission" date="2020-08" db="EMBL/GenBank/DDBJ databases">
        <title>novel species in genus Corynebacterium.</title>
        <authorList>
            <person name="Zhang G."/>
        </authorList>
    </citation>
    <scope>NUCLEOTIDE SEQUENCE [LARGE SCALE GENOMIC DNA]</scope>
    <source>
        <strain evidence="6 7">zg-917</strain>
        <strain evidence="5">Zg-917</strain>
    </source>
</reference>
<accession>A0A7H0K158</accession>
<evidence type="ECO:0000259" key="3">
    <source>
        <dbReference type="Pfam" id="PF00496"/>
    </source>
</evidence>
<evidence type="ECO:0000256" key="1">
    <source>
        <dbReference type="SAM" id="MobiDB-lite"/>
    </source>
</evidence>
<name>A0A7H0K158_9CORY</name>
<dbReference type="RefSeq" id="WP_171193537.1">
    <property type="nucleotide sequence ID" value="NZ_CP061032.1"/>
</dbReference>
<evidence type="ECO:0000256" key="2">
    <source>
        <dbReference type="SAM" id="SignalP"/>
    </source>
</evidence>
<feature type="chain" id="PRO_5038844425" evidence="2">
    <location>
        <begin position="31"/>
        <end position="528"/>
    </location>
</feature>
<dbReference type="GO" id="GO:1904680">
    <property type="term" value="F:peptide transmembrane transporter activity"/>
    <property type="evidence" value="ECO:0007669"/>
    <property type="project" value="TreeGrafter"/>
</dbReference>
<feature type="signal peptide" evidence="2">
    <location>
        <begin position="1"/>
        <end position="30"/>
    </location>
</feature>
<dbReference type="PANTHER" id="PTHR30290:SF65">
    <property type="entry name" value="MONOACYL PHOSPHATIDYLINOSITOL TETRAMANNOSIDE-BINDING PROTEIN LPQW-RELATED"/>
    <property type="match status" value="1"/>
</dbReference>
<dbReference type="Proteomes" id="UP000642876">
    <property type="component" value="Unassembled WGS sequence"/>
</dbReference>
<evidence type="ECO:0000313" key="4">
    <source>
        <dbReference type="EMBL" id="MBC3178479.1"/>
    </source>
</evidence>
<dbReference type="GO" id="GO:0015833">
    <property type="term" value="P:peptide transport"/>
    <property type="evidence" value="ECO:0007669"/>
    <property type="project" value="TreeGrafter"/>
</dbReference>
<dbReference type="InterPro" id="IPR039424">
    <property type="entry name" value="SBP_5"/>
</dbReference>
<feature type="region of interest" description="Disordered" evidence="1">
    <location>
        <begin position="499"/>
        <end position="528"/>
    </location>
</feature>
<organism evidence="5 6">
    <name type="scientific">Corynebacterium lujinxingii</name>
    <dbReference type="NCBI Taxonomy" id="2763010"/>
    <lineage>
        <taxon>Bacteria</taxon>
        <taxon>Bacillati</taxon>
        <taxon>Actinomycetota</taxon>
        <taxon>Actinomycetes</taxon>
        <taxon>Mycobacteriales</taxon>
        <taxon>Corynebacteriaceae</taxon>
        <taxon>Corynebacterium</taxon>
    </lineage>
</organism>
<dbReference type="EMBL" id="CP061032">
    <property type="protein sequence ID" value="QNP91024.1"/>
    <property type="molecule type" value="Genomic_DNA"/>
</dbReference>
<dbReference type="PANTHER" id="PTHR30290">
    <property type="entry name" value="PERIPLASMIC BINDING COMPONENT OF ABC TRANSPORTER"/>
    <property type="match status" value="1"/>
</dbReference>
<evidence type="ECO:0000313" key="6">
    <source>
        <dbReference type="Proteomes" id="UP000516235"/>
    </source>
</evidence>
<proteinExistence type="predicted"/>
<dbReference type="Gene3D" id="3.40.190.10">
    <property type="entry name" value="Periplasmic binding protein-like II"/>
    <property type="match status" value="1"/>
</dbReference>
<dbReference type="PROSITE" id="PS51257">
    <property type="entry name" value="PROKAR_LIPOPROTEIN"/>
    <property type="match status" value="1"/>
</dbReference>